<feature type="transmembrane region" description="Helical" evidence="1">
    <location>
        <begin position="131"/>
        <end position="149"/>
    </location>
</feature>
<feature type="transmembrane region" description="Helical" evidence="1">
    <location>
        <begin position="6"/>
        <end position="25"/>
    </location>
</feature>
<protein>
    <submittedName>
        <fullName evidence="2">Uncharacterized protein</fullName>
    </submittedName>
</protein>
<feature type="transmembrane region" description="Helical" evidence="1">
    <location>
        <begin position="92"/>
        <end position="111"/>
    </location>
</feature>
<evidence type="ECO:0000313" key="2">
    <source>
        <dbReference type="EMBL" id="KAL3788176.1"/>
    </source>
</evidence>
<evidence type="ECO:0000313" key="3">
    <source>
        <dbReference type="Proteomes" id="UP001530400"/>
    </source>
</evidence>
<keyword evidence="1" id="KW-1133">Transmembrane helix</keyword>
<gene>
    <name evidence="2" type="ORF">ACHAWO_011757</name>
</gene>
<evidence type="ECO:0000256" key="1">
    <source>
        <dbReference type="SAM" id="Phobius"/>
    </source>
</evidence>
<dbReference type="AlphaFoldDB" id="A0ABD3PLI2"/>
<reference evidence="2 3" key="1">
    <citation type="submission" date="2024-10" db="EMBL/GenBank/DDBJ databases">
        <title>Updated reference genomes for cyclostephanoid diatoms.</title>
        <authorList>
            <person name="Roberts W.R."/>
            <person name="Alverson A.J."/>
        </authorList>
    </citation>
    <scope>NUCLEOTIDE SEQUENCE [LARGE SCALE GENOMIC DNA]</scope>
    <source>
        <strain evidence="2 3">AJA010-31</strain>
    </source>
</reference>
<sequence length="157" mass="17692">MNSRRIYLQAILLILLLPAVASFIVQPTTLLTSTAAAKESLTNLNLHVDPIHLHRDSLLRLDDPMLLGKETKDSHHPWITSSKQIHKFTNSLAPLVLALYLIGYYLSHYYHDESNGEMIAMMHHNIPVDPMFVGGLLVGAGLYMMKWSVDRTFLSPS</sequence>
<name>A0ABD3PLI2_9STRA</name>
<proteinExistence type="predicted"/>
<accession>A0ABD3PLI2</accession>
<keyword evidence="1" id="KW-0472">Membrane</keyword>
<organism evidence="2 3">
    <name type="scientific">Cyclotella atomus</name>
    <dbReference type="NCBI Taxonomy" id="382360"/>
    <lineage>
        <taxon>Eukaryota</taxon>
        <taxon>Sar</taxon>
        <taxon>Stramenopiles</taxon>
        <taxon>Ochrophyta</taxon>
        <taxon>Bacillariophyta</taxon>
        <taxon>Coscinodiscophyceae</taxon>
        <taxon>Thalassiosirophycidae</taxon>
        <taxon>Stephanodiscales</taxon>
        <taxon>Stephanodiscaceae</taxon>
        <taxon>Cyclotella</taxon>
    </lineage>
</organism>
<comment type="caution">
    <text evidence="2">The sequence shown here is derived from an EMBL/GenBank/DDBJ whole genome shotgun (WGS) entry which is preliminary data.</text>
</comment>
<dbReference type="Proteomes" id="UP001530400">
    <property type="component" value="Unassembled WGS sequence"/>
</dbReference>
<keyword evidence="3" id="KW-1185">Reference proteome</keyword>
<keyword evidence="1" id="KW-0812">Transmembrane</keyword>
<dbReference type="EMBL" id="JALLPJ020000577">
    <property type="protein sequence ID" value="KAL3788176.1"/>
    <property type="molecule type" value="Genomic_DNA"/>
</dbReference>